<dbReference type="InterPro" id="IPR002110">
    <property type="entry name" value="Ankyrin_rpt"/>
</dbReference>
<reference evidence="4" key="1">
    <citation type="journal article" date="2020" name="Stud. Mycol.">
        <title>101 Dothideomycetes genomes: a test case for predicting lifestyles and emergence of pathogens.</title>
        <authorList>
            <person name="Haridas S."/>
            <person name="Albert R."/>
            <person name="Binder M."/>
            <person name="Bloem J."/>
            <person name="Labutti K."/>
            <person name="Salamov A."/>
            <person name="Andreopoulos B."/>
            <person name="Baker S."/>
            <person name="Barry K."/>
            <person name="Bills G."/>
            <person name="Bluhm B."/>
            <person name="Cannon C."/>
            <person name="Castanera R."/>
            <person name="Culley D."/>
            <person name="Daum C."/>
            <person name="Ezra D."/>
            <person name="Gonzalez J."/>
            <person name="Henrissat B."/>
            <person name="Kuo A."/>
            <person name="Liang C."/>
            <person name="Lipzen A."/>
            <person name="Lutzoni F."/>
            <person name="Magnuson J."/>
            <person name="Mondo S."/>
            <person name="Nolan M."/>
            <person name="Ohm R."/>
            <person name="Pangilinan J."/>
            <person name="Park H.-J."/>
            <person name="Ramirez L."/>
            <person name="Alfaro M."/>
            <person name="Sun H."/>
            <person name="Tritt A."/>
            <person name="Yoshinaga Y."/>
            <person name="Zwiers L.-H."/>
            <person name="Turgeon B."/>
            <person name="Goodwin S."/>
            <person name="Spatafora J."/>
            <person name="Crous P."/>
            <person name="Grigoriev I."/>
        </authorList>
    </citation>
    <scope>NUCLEOTIDE SEQUENCE</scope>
    <source>
        <strain evidence="4">CBS 207.26</strain>
    </source>
</reference>
<evidence type="ECO:0000313" key="5">
    <source>
        <dbReference type="Proteomes" id="UP000800200"/>
    </source>
</evidence>
<dbReference type="PANTHER" id="PTHR24171">
    <property type="entry name" value="ANKYRIN REPEAT DOMAIN-CONTAINING PROTEIN 39-RELATED"/>
    <property type="match status" value="1"/>
</dbReference>
<evidence type="ECO:0000313" key="4">
    <source>
        <dbReference type="EMBL" id="KAF2177265.1"/>
    </source>
</evidence>
<feature type="non-terminal residue" evidence="4">
    <location>
        <position position="62"/>
    </location>
</feature>
<evidence type="ECO:0000256" key="3">
    <source>
        <dbReference type="PROSITE-ProRule" id="PRU00023"/>
    </source>
</evidence>
<keyword evidence="5" id="KW-1185">Reference proteome</keyword>
<dbReference type="Proteomes" id="UP000800200">
    <property type="component" value="Unassembled WGS sequence"/>
</dbReference>
<dbReference type="Gene3D" id="1.25.40.20">
    <property type="entry name" value="Ankyrin repeat-containing domain"/>
    <property type="match status" value="1"/>
</dbReference>
<evidence type="ECO:0000256" key="1">
    <source>
        <dbReference type="ARBA" id="ARBA00022737"/>
    </source>
</evidence>
<feature type="repeat" description="ANK" evidence="3">
    <location>
        <begin position="42"/>
        <end position="62"/>
    </location>
</feature>
<dbReference type="GO" id="GO:0004842">
    <property type="term" value="F:ubiquitin-protein transferase activity"/>
    <property type="evidence" value="ECO:0007669"/>
    <property type="project" value="TreeGrafter"/>
</dbReference>
<organism evidence="4 5">
    <name type="scientific">Zopfia rhizophila CBS 207.26</name>
    <dbReference type="NCBI Taxonomy" id="1314779"/>
    <lineage>
        <taxon>Eukaryota</taxon>
        <taxon>Fungi</taxon>
        <taxon>Dikarya</taxon>
        <taxon>Ascomycota</taxon>
        <taxon>Pezizomycotina</taxon>
        <taxon>Dothideomycetes</taxon>
        <taxon>Dothideomycetes incertae sedis</taxon>
        <taxon>Zopfiaceae</taxon>
        <taxon>Zopfia</taxon>
    </lineage>
</organism>
<feature type="non-terminal residue" evidence="4">
    <location>
        <position position="1"/>
    </location>
</feature>
<dbReference type="EMBL" id="ML994691">
    <property type="protein sequence ID" value="KAF2177265.1"/>
    <property type="molecule type" value="Genomic_DNA"/>
</dbReference>
<keyword evidence="2 3" id="KW-0040">ANK repeat</keyword>
<dbReference type="PANTHER" id="PTHR24171:SF8">
    <property type="entry name" value="BRCA1-ASSOCIATED RING DOMAIN PROTEIN 1"/>
    <property type="match status" value="1"/>
</dbReference>
<gene>
    <name evidence="4" type="ORF">K469DRAFT_529590</name>
</gene>
<feature type="repeat" description="ANK" evidence="3">
    <location>
        <begin position="8"/>
        <end position="41"/>
    </location>
</feature>
<keyword evidence="1" id="KW-0677">Repeat</keyword>
<dbReference type="GO" id="GO:0085020">
    <property type="term" value="P:protein K6-linked ubiquitination"/>
    <property type="evidence" value="ECO:0007669"/>
    <property type="project" value="TreeGrafter"/>
</dbReference>
<sequence>DLNSKDKHGRTPLYWAARDGHDAAVKLLLEKDGVNPDSKDIYGQTPLSIAARNGHKAIVKLL</sequence>
<dbReference type="InterPro" id="IPR036770">
    <property type="entry name" value="Ankyrin_rpt-contain_sf"/>
</dbReference>
<dbReference type="Pfam" id="PF12796">
    <property type="entry name" value="Ank_2"/>
    <property type="match status" value="1"/>
</dbReference>
<evidence type="ECO:0000256" key="2">
    <source>
        <dbReference type="ARBA" id="ARBA00023043"/>
    </source>
</evidence>
<proteinExistence type="predicted"/>
<dbReference type="SUPFAM" id="SSF48403">
    <property type="entry name" value="Ankyrin repeat"/>
    <property type="match status" value="1"/>
</dbReference>
<accession>A0A6A6DDS5</accession>
<dbReference type="AlphaFoldDB" id="A0A6A6DDS5"/>
<name>A0A6A6DDS5_9PEZI</name>
<protein>
    <submittedName>
        <fullName evidence="4">Ankyrin</fullName>
    </submittedName>
</protein>
<dbReference type="OrthoDB" id="341259at2759"/>
<dbReference type="PROSITE" id="PS50297">
    <property type="entry name" value="ANK_REP_REGION"/>
    <property type="match status" value="2"/>
</dbReference>
<dbReference type="SMART" id="SM00248">
    <property type="entry name" value="ANK"/>
    <property type="match status" value="1"/>
</dbReference>
<dbReference type="PROSITE" id="PS50088">
    <property type="entry name" value="ANK_REPEAT"/>
    <property type="match status" value="2"/>
</dbReference>